<reference evidence="1 2" key="1">
    <citation type="journal article" date="2022" name="Genome Biol. Evol.">
        <title>The Spruce Budworm Genome: Reconstructing the Evolutionary History of Antifreeze Proteins.</title>
        <authorList>
            <person name="Beliveau C."/>
            <person name="Gagne P."/>
            <person name="Picq S."/>
            <person name="Vernygora O."/>
            <person name="Keeling C.I."/>
            <person name="Pinkney K."/>
            <person name="Doucet D."/>
            <person name="Wen F."/>
            <person name="Johnston J.S."/>
            <person name="Maaroufi H."/>
            <person name="Boyle B."/>
            <person name="Laroche J."/>
            <person name="Dewar K."/>
            <person name="Juretic N."/>
            <person name="Blackburn G."/>
            <person name="Nisole A."/>
            <person name="Brunet B."/>
            <person name="Brandao M."/>
            <person name="Lumley L."/>
            <person name="Duan J."/>
            <person name="Quan G."/>
            <person name="Lucarotti C.J."/>
            <person name="Roe A.D."/>
            <person name="Sperling F.A.H."/>
            <person name="Levesque R.C."/>
            <person name="Cusson M."/>
        </authorList>
    </citation>
    <scope>NUCLEOTIDE SEQUENCE [LARGE SCALE GENOMIC DNA]</scope>
    <source>
        <strain evidence="1">Glfc:IPQL:Cfum</strain>
    </source>
</reference>
<name>A0ACC0L0L5_CHOFU</name>
<evidence type="ECO:0000313" key="2">
    <source>
        <dbReference type="Proteomes" id="UP001064048"/>
    </source>
</evidence>
<dbReference type="Proteomes" id="UP001064048">
    <property type="component" value="Chromosome 9"/>
</dbReference>
<proteinExistence type="predicted"/>
<gene>
    <name evidence="1" type="ORF">MSG28_005719</name>
</gene>
<protein>
    <submittedName>
        <fullName evidence="1">Uncharacterized protein</fullName>
    </submittedName>
</protein>
<evidence type="ECO:0000313" key="1">
    <source>
        <dbReference type="EMBL" id="KAI8442085.1"/>
    </source>
</evidence>
<accession>A0ACC0L0L5</accession>
<comment type="caution">
    <text evidence="1">The sequence shown here is derived from an EMBL/GenBank/DDBJ whole genome shotgun (WGS) entry which is preliminary data.</text>
</comment>
<organism evidence="1 2">
    <name type="scientific">Choristoneura fumiferana</name>
    <name type="common">Spruce budworm moth</name>
    <name type="synonym">Archips fumiferana</name>
    <dbReference type="NCBI Taxonomy" id="7141"/>
    <lineage>
        <taxon>Eukaryota</taxon>
        <taxon>Metazoa</taxon>
        <taxon>Ecdysozoa</taxon>
        <taxon>Arthropoda</taxon>
        <taxon>Hexapoda</taxon>
        <taxon>Insecta</taxon>
        <taxon>Pterygota</taxon>
        <taxon>Neoptera</taxon>
        <taxon>Endopterygota</taxon>
        <taxon>Lepidoptera</taxon>
        <taxon>Glossata</taxon>
        <taxon>Ditrysia</taxon>
        <taxon>Tortricoidea</taxon>
        <taxon>Tortricidae</taxon>
        <taxon>Tortricinae</taxon>
        <taxon>Choristoneura</taxon>
    </lineage>
</organism>
<dbReference type="EMBL" id="CM046109">
    <property type="protein sequence ID" value="KAI8442085.1"/>
    <property type="molecule type" value="Genomic_DNA"/>
</dbReference>
<keyword evidence="2" id="KW-1185">Reference proteome</keyword>
<sequence length="561" mass="62470">MSLISSAAKTTFTVDGNVVVQTQKFPDGRSVTFKKEYSDNKLVVIDGATGESETSGSVLERTVRCAISFRKFGLQHGDVIVLMAPNHIDLAIPFYAAFYLGVIVSPIDRTLGRQVPEPTRQMLRNMDSISTFQKNDDGSIQYIVFKAGAEAFNQKITPGVDADFKTPDGSNAKVHFELKGDTLESVITLSNGNKLHLDRIFEGNTMKQFVVSNDGKESFNQKIVPGGDVDFKTPDGKTAKVHFEVKGDTIESRVTFDDGRKLHMDRVFEGNTMKQGEEHLSGNAARGGEVDFLAKVDFLVQHYFVTSFDYVLEGGVTRLGESCDRFLLTEECENLLGELWKLIRYAGAKKRLRLLKLDSADKKKKAKYDPNVVGLEQSSSDDSSSESEIEEPEVVEEKSEIPNKVTDKNKDVIEITDEDQELQKNENAIVIEKLNEKGMKVSRNQKEQSKVEVPLPVKEEVKKPVLEHPTIVIEVKRDPKIQVARLKLPILGEEQRIMELVNENEFLIVAGETGSGKTTQIPQFLYEAGYSEHKMIAVTEPRRVATVAMAARVGLTPGSFQ</sequence>